<name>A0A7W4J4Y2_9PROT</name>
<sequence>MVVSIRKHRRGFLRTIAGLAVAMAVSTGARAETITDLTGRKVEIPAQVHRIVLGEGRLIYALAPLEKQHLFDRIVGWQGEFREADVQSYDRYVAAFPAAAKVALIGKTTADTVSPEKVLDLRPDLAILSVSGHGPGASSELVAQLESAHVPVVFVDFRAHPLDDTVPSMRILGQVLDRRAEAEAYIAFYQSHLDRIRSRVASLPETSRPTVFLEMLAGTREACCHTAGKGNMGAFIEAAGGRNIAAPLLPGYIGDIALEQVIASDPDIYIVDGTKGPAFNGLAVHMGAEVDAAMARASVQAVLQRPGISTLRAVRDGHAYGLWHSFYDSPYNILAVEVMAKWFHPDLFGDVDPQATRAELYSRFLPVPASGTYWVDAQATGAP</sequence>
<evidence type="ECO:0000256" key="1">
    <source>
        <dbReference type="SAM" id="SignalP"/>
    </source>
</evidence>
<evidence type="ECO:0000259" key="2">
    <source>
        <dbReference type="PROSITE" id="PS50983"/>
    </source>
</evidence>
<dbReference type="SUPFAM" id="SSF53807">
    <property type="entry name" value="Helical backbone' metal receptor"/>
    <property type="match status" value="1"/>
</dbReference>
<proteinExistence type="predicted"/>
<dbReference type="CDD" id="cd01139">
    <property type="entry name" value="TroA_f"/>
    <property type="match status" value="1"/>
</dbReference>
<dbReference type="InterPro" id="IPR050902">
    <property type="entry name" value="ABC_Transporter_SBP"/>
</dbReference>
<dbReference type="PROSITE" id="PS50983">
    <property type="entry name" value="FE_B12_PBP"/>
    <property type="match status" value="1"/>
</dbReference>
<keyword evidence="1" id="KW-0732">Signal</keyword>
<organism evidence="3 4">
    <name type="scientific">Gluconacetobacter johannae</name>
    <dbReference type="NCBI Taxonomy" id="112140"/>
    <lineage>
        <taxon>Bacteria</taxon>
        <taxon>Pseudomonadati</taxon>
        <taxon>Pseudomonadota</taxon>
        <taxon>Alphaproteobacteria</taxon>
        <taxon>Acetobacterales</taxon>
        <taxon>Acetobacteraceae</taxon>
        <taxon>Gluconacetobacter</taxon>
    </lineage>
</organism>
<dbReference type="InterPro" id="IPR002491">
    <property type="entry name" value="ABC_transptr_periplasmic_BD"/>
</dbReference>
<dbReference type="PANTHER" id="PTHR30535:SF34">
    <property type="entry name" value="MOLYBDATE-BINDING PROTEIN MOLA"/>
    <property type="match status" value="1"/>
</dbReference>
<dbReference type="Gene3D" id="3.40.50.1980">
    <property type="entry name" value="Nitrogenase molybdenum iron protein domain"/>
    <property type="match status" value="2"/>
</dbReference>
<feature type="signal peptide" evidence="1">
    <location>
        <begin position="1"/>
        <end position="31"/>
    </location>
</feature>
<dbReference type="InterPro" id="IPR006311">
    <property type="entry name" value="TAT_signal"/>
</dbReference>
<dbReference type="AlphaFoldDB" id="A0A7W4J4Y2"/>
<dbReference type="PANTHER" id="PTHR30535">
    <property type="entry name" value="VITAMIN B12-BINDING PROTEIN"/>
    <property type="match status" value="1"/>
</dbReference>
<protein>
    <submittedName>
        <fullName evidence="3">ABC transporter substrate-binding protein</fullName>
    </submittedName>
</protein>
<evidence type="ECO:0000313" key="3">
    <source>
        <dbReference type="EMBL" id="MBB2174542.1"/>
    </source>
</evidence>
<gene>
    <name evidence="3" type="ORF">HLH21_01220</name>
</gene>
<dbReference type="PROSITE" id="PS51318">
    <property type="entry name" value="TAT"/>
    <property type="match status" value="1"/>
</dbReference>
<reference evidence="3 4" key="1">
    <citation type="submission" date="2020-04" db="EMBL/GenBank/DDBJ databases">
        <title>Description of novel Gluconacetobacter.</title>
        <authorList>
            <person name="Sombolestani A."/>
        </authorList>
    </citation>
    <scope>NUCLEOTIDE SEQUENCE [LARGE SCALE GENOMIC DNA]</scope>
    <source>
        <strain evidence="3 4">LMG 21312</strain>
    </source>
</reference>
<comment type="caution">
    <text evidence="3">The sequence shown here is derived from an EMBL/GenBank/DDBJ whole genome shotgun (WGS) entry which is preliminary data.</text>
</comment>
<feature type="domain" description="Fe/B12 periplasmic-binding" evidence="2">
    <location>
        <begin position="50"/>
        <end position="351"/>
    </location>
</feature>
<keyword evidence="4" id="KW-1185">Reference proteome</keyword>
<dbReference type="EMBL" id="JABEQH010000001">
    <property type="protein sequence ID" value="MBB2174542.1"/>
    <property type="molecule type" value="Genomic_DNA"/>
</dbReference>
<evidence type="ECO:0000313" key="4">
    <source>
        <dbReference type="Proteomes" id="UP000561066"/>
    </source>
</evidence>
<feature type="chain" id="PRO_5031384826" evidence="1">
    <location>
        <begin position="32"/>
        <end position="383"/>
    </location>
</feature>
<dbReference type="Pfam" id="PF01497">
    <property type="entry name" value="Peripla_BP_2"/>
    <property type="match status" value="1"/>
</dbReference>
<accession>A0A7W4J4Y2</accession>
<dbReference type="Proteomes" id="UP000561066">
    <property type="component" value="Unassembled WGS sequence"/>
</dbReference>